<protein>
    <submittedName>
        <fullName evidence="2">Uncharacterized protein</fullName>
    </submittedName>
</protein>
<organism evidence="2 3">
    <name type="scientific">Lactuca sativa</name>
    <name type="common">Garden lettuce</name>
    <dbReference type="NCBI Taxonomy" id="4236"/>
    <lineage>
        <taxon>Eukaryota</taxon>
        <taxon>Viridiplantae</taxon>
        <taxon>Streptophyta</taxon>
        <taxon>Embryophyta</taxon>
        <taxon>Tracheophyta</taxon>
        <taxon>Spermatophyta</taxon>
        <taxon>Magnoliopsida</taxon>
        <taxon>eudicotyledons</taxon>
        <taxon>Gunneridae</taxon>
        <taxon>Pentapetalae</taxon>
        <taxon>asterids</taxon>
        <taxon>campanulids</taxon>
        <taxon>Asterales</taxon>
        <taxon>Asteraceae</taxon>
        <taxon>Cichorioideae</taxon>
        <taxon>Cichorieae</taxon>
        <taxon>Lactucinae</taxon>
        <taxon>Lactuca</taxon>
    </lineage>
</organism>
<accession>A0A9R1VIM9</accession>
<evidence type="ECO:0000256" key="1">
    <source>
        <dbReference type="SAM" id="MobiDB-lite"/>
    </source>
</evidence>
<gene>
    <name evidence="2" type="ORF">LSAT_V11C500256220</name>
</gene>
<name>A0A9R1VIM9_LACSA</name>
<evidence type="ECO:0000313" key="2">
    <source>
        <dbReference type="EMBL" id="KAJ0206054.1"/>
    </source>
</evidence>
<comment type="caution">
    <text evidence="2">The sequence shown here is derived from an EMBL/GenBank/DDBJ whole genome shotgun (WGS) entry which is preliminary data.</text>
</comment>
<reference evidence="2 3" key="1">
    <citation type="journal article" date="2017" name="Nat. Commun.">
        <title>Genome assembly with in vitro proximity ligation data and whole-genome triplication in lettuce.</title>
        <authorList>
            <person name="Reyes-Chin-Wo S."/>
            <person name="Wang Z."/>
            <person name="Yang X."/>
            <person name="Kozik A."/>
            <person name="Arikit S."/>
            <person name="Song C."/>
            <person name="Xia L."/>
            <person name="Froenicke L."/>
            <person name="Lavelle D.O."/>
            <person name="Truco M.J."/>
            <person name="Xia R."/>
            <person name="Zhu S."/>
            <person name="Xu C."/>
            <person name="Xu H."/>
            <person name="Xu X."/>
            <person name="Cox K."/>
            <person name="Korf I."/>
            <person name="Meyers B.C."/>
            <person name="Michelmore R.W."/>
        </authorList>
    </citation>
    <scope>NUCLEOTIDE SEQUENCE [LARGE SCALE GENOMIC DNA]</scope>
    <source>
        <strain evidence="3">cv. Salinas</strain>
        <tissue evidence="2">Seedlings</tissue>
    </source>
</reference>
<proteinExistence type="predicted"/>
<dbReference type="EMBL" id="NBSK02000005">
    <property type="protein sequence ID" value="KAJ0206054.1"/>
    <property type="molecule type" value="Genomic_DNA"/>
</dbReference>
<dbReference type="Proteomes" id="UP000235145">
    <property type="component" value="Unassembled WGS sequence"/>
</dbReference>
<evidence type="ECO:0000313" key="3">
    <source>
        <dbReference type="Proteomes" id="UP000235145"/>
    </source>
</evidence>
<sequence length="111" mass="12767">MGFIADSPESGTNKRKFNGKNPIQSSEERQDVVTNYAATTTIPVQTRIYAGTFPWCTQCKRHHLGAQHIQQKIKEQTLKHAMMEDEHVLSMVKLVISRRNVQCEEIKEVRL</sequence>
<keyword evidence="3" id="KW-1185">Reference proteome</keyword>
<feature type="region of interest" description="Disordered" evidence="1">
    <location>
        <begin position="1"/>
        <end position="30"/>
    </location>
</feature>
<dbReference type="AlphaFoldDB" id="A0A9R1VIM9"/>